<dbReference type="GO" id="GO:0003824">
    <property type="term" value="F:catalytic activity"/>
    <property type="evidence" value="ECO:0007669"/>
    <property type="project" value="InterPro"/>
</dbReference>
<accession>A0A919IAP8</accession>
<dbReference type="RefSeq" id="WP_203737454.1">
    <property type="nucleotide sequence ID" value="NZ_BAAAUC010000002.1"/>
</dbReference>
<comment type="caution">
    <text evidence="1">The sequence shown here is derived from an EMBL/GenBank/DDBJ whole genome shotgun (WGS) entry which is preliminary data.</text>
</comment>
<keyword evidence="2" id="KW-1185">Reference proteome</keyword>
<organism evidence="1 2">
    <name type="scientific">Actinoplanes cyaneus</name>
    <dbReference type="NCBI Taxonomy" id="52696"/>
    <lineage>
        <taxon>Bacteria</taxon>
        <taxon>Bacillati</taxon>
        <taxon>Actinomycetota</taxon>
        <taxon>Actinomycetes</taxon>
        <taxon>Micromonosporales</taxon>
        <taxon>Micromonosporaceae</taxon>
        <taxon>Actinoplanes</taxon>
    </lineage>
</organism>
<evidence type="ECO:0000313" key="2">
    <source>
        <dbReference type="Proteomes" id="UP000619479"/>
    </source>
</evidence>
<dbReference type="Proteomes" id="UP000619479">
    <property type="component" value="Unassembled WGS sequence"/>
</dbReference>
<gene>
    <name evidence="1" type="ORF">Acy02nite_01400</name>
</gene>
<dbReference type="AlphaFoldDB" id="A0A919IAP8"/>
<evidence type="ECO:0000313" key="1">
    <source>
        <dbReference type="EMBL" id="GID62259.1"/>
    </source>
</evidence>
<reference evidence="1" key="1">
    <citation type="submission" date="2021-01" db="EMBL/GenBank/DDBJ databases">
        <title>Whole genome shotgun sequence of Actinoplanes cyaneus NBRC 14990.</title>
        <authorList>
            <person name="Komaki H."/>
            <person name="Tamura T."/>
        </authorList>
    </citation>
    <scope>NUCLEOTIDE SEQUENCE</scope>
    <source>
        <strain evidence="1">NBRC 14990</strain>
    </source>
</reference>
<proteinExistence type="predicted"/>
<name>A0A919IAP8_9ACTN</name>
<protein>
    <submittedName>
        <fullName evidence="1">Uncharacterized protein</fullName>
    </submittedName>
</protein>
<dbReference type="SUPFAM" id="SSF56752">
    <property type="entry name" value="D-aminoacid aminotransferase-like PLP-dependent enzymes"/>
    <property type="match status" value="1"/>
</dbReference>
<sequence length="78" mass="8628">MTLVEINGEPASVEAVYRAATWNYGHYTSMQVRGRAVAGLSLHLSRLDEGSAMLFPNATPPSHEQIRNLHRPCAEHRG</sequence>
<dbReference type="EMBL" id="BOMH01000001">
    <property type="protein sequence ID" value="GID62259.1"/>
    <property type="molecule type" value="Genomic_DNA"/>
</dbReference>
<dbReference type="InterPro" id="IPR036038">
    <property type="entry name" value="Aminotransferase-like"/>
</dbReference>